<accession>A0A084WU27</accession>
<evidence type="ECO:0000313" key="2">
    <source>
        <dbReference type="EMBL" id="KFB53721.1"/>
    </source>
</evidence>
<sequence>MKWNASIKHHDKFGLGAPDTLGDPQLGPVESMPARTSWSEPGSVEPLRGGNIARTHLFVASLLCQDLNRARYPFLGCRHTWDNLPPATNEQICMHRRTTTEPSTVIDGHLTETSVLNIHRTAHFATLSKNLFKFHWQGAERNHRAHASRISNAHAGRRKNPYAIGIPENLTIKKPTAYNVIYLIRVSQREIWNCSIPDIKWGERTRVEKLTINRSNDPRFLAPSKNSSDERPE</sequence>
<proteinExistence type="predicted"/>
<name>A0A084WU27_ANOSI</name>
<reference evidence="2 4" key="1">
    <citation type="journal article" date="2014" name="BMC Genomics">
        <title>Genome sequence of Anopheles sinensis provides insight into genetics basis of mosquito competence for malaria parasites.</title>
        <authorList>
            <person name="Zhou D."/>
            <person name="Zhang D."/>
            <person name="Ding G."/>
            <person name="Shi L."/>
            <person name="Hou Q."/>
            <person name="Ye Y."/>
            <person name="Xu Y."/>
            <person name="Zhou H."/>
            <person name="Xiong C."/>
            <person name="Li S."/>
            <person name="Yu J."/>
            <person name="Hong S."/>
            <person name="Yu X."/>
            <person name="Zou P."/>
            <person name="Chen C."/>
            <person name="Chang X."/>
            <person name="Wang W."/>
            <person name="Lv Y."/>
            <person name="Sun Y."/>
            <person name="Ma L."/>
            <person name="Shen B."/>
            <person name="Zhu C."/>
        </authorList>
    </citation>
    <scope>NUCLEOTIDE SEQUENCE [LARGE SCALE GENOMIC DNA]</scope>
</reference>
<reference evidence="3" key="2">
    <citation type="submission" date="2020-05" db="UniProtKB">
        <authorList>
            <consortium name="EnsemblMetazoa"/>
        </authorList>
    </citation>
    <scope>IDENTIFICATION</scope>
</reference>
<dbReference type="EMBL" id="KE525421">
    <property type="protein sequence ID" value="KFB53721.1"/>
    <property type="molecule type" value="Genomic_DNA"/>
</dbReference>
<dbReference type="AlphaFoldDB" id="A0A084WU27"/>
<evidence type="ECO:0000313" key="3">
    <source>
        <dbReference type="EnsemblMetazoa" id="ASIC022098-PA"/>
    </source>
</evidence>
<evidence type="ECO:0000313" key="4">
    <source>
        <dbReference type="Proteomes" id="UP000030765"/>
    </source>
</evidence>
<dbReference type="VEuPathDB" id="VectorBase:ASIC022098"/>
<gene>
    <name evidence="2" type="ORF">ZHAS_00022098</name>
</gene>
<keyword evidence="4" id="KW-1185">Reference proteome</keyword>
<organism evidence="2">
    <name type="scientific">Anopheles sinensis</name>
    <name type="common">Mosquito</name>
    <dbReference type="NCBI Taxonomy" id="74873"/>
    <lineage>
        <taxon>Eukaryota</taxon>
        <taxon>Metazoa</taxon>
        <taxon>Ecdysozoa</taxon>
        <taxon>Arthropoda</taxon>
        <taxon>Hexapoda</taxon>
        <taxon>Insecta</taxon>
        <taxon>Pterygota</taxon>
        <taxon>Neoptera</taxon>
        <taxon>Endopterygota</taxon>
        <taxon>Diptera</taxon>
        <taxon>Nematocera</taxon>
        <taxon>Culicoidea</taxon>
        <taxon>Culicidae</taxon>
        <taxon>Anophelinae</taxon>
        <taxon>Anopheles</taxon>
    </lineage>
</organism>
<evidence type="ECO:0000256" key="1">
    <source>
        <dbReference type="SAM" id="MobiDB-lite"/>
    </source>
</evidence>
<protein>
    <submittedName>
        <fullName evidence="2 3">C4b-binding protein alpha chain-like protein</fullName>
    </submittedName>
</protein>
<dbReference type="EnsemblMetazoa" id="ASIC022098-RA">
    <property type="protein sequence ID" value="ASIC022098-PA"/>
    <property type="gene ID" value="ASIC022098"/>
</dbReference>
<dbReference type="Proteomes" id="UP000030765">
    <property type="component" value="Unassembled WGS sequence"/>
</dbReference>
<dbReference type="EMBL" id="ATLV01026995">
    <property type="status" value="NOT_ANNOTATED_CDS"/>
    <property type="molecule type" value="Genomic_DNA"/>
</dbReference>
<feature type="region of interest" description="Disordered" evidence="1">
    <location>
        <begin position="14"/>
        <end position="43"/>
    </location>
</feature>